<reference evidence="2" key="1">
    <citation type="submission" date="2020-05" db="EMBL/GenBank/DDBJ databases">
        <title>Complete genome sequencing of Campylobacter and Arcobacter type strains.</title>
        <authorList>
            <person name="Miller W.G."/>
            <person name="Yee E."/>
        </authorList>
    </citation>
    <scope>NUCLEOTIDE SEQUENCE [LARGE SCALE GENOMIC DNA]</scope>
    <source>
        <strain evidence="2">CCUG 66484</strain>
        <plasmid evidence="2">pAFAEC</plasmid>
    </source>
</reference>
<dbReference type="KEGG" id="afc:AFAEC_a0128"/>
<evidence type="ECO:0000313" key="2">
    <source>
        <dbReference type="EMBL" id="QKF74568.1"/>
    </source>
</evidence>
<dbReference type="EMBL" id="CP053838">
    <property type="protein sequence ID" value="QKF74568.1"/>
    <property type="molecule type" value="Genomic_DNA"/>
</dbReference>
<proteinExistence type="predicted"/>
<keyword evidence="1" id="KW-0812">Transmembrane</keyword>
<feature type="transmembrane region" description="Helical" evidence="1">
    <location>
        <begin position="6"/>
        <end position="24"/>
    </location>
</feature>
<keyword evidence="2" id="KW-0614">Plasmid</keyword>
<keyword evidence="1" id="KW-0472">Membrane</keyword>
<sequence length="55" mass="6537">MIDLIFKVLLLVVIFAVLVVFILIKEIKRRREEIIEKIKVYIPFAIRPNPISFII</sequence>
<name>A0A6M8N851_9BACT</name>
<protein>
    <submittedName>
        <fullName evidence="2">Uncharacterized protein</fullName>
    </submittedName>
</protein>
<accession>A0A6M8N851</accession>
<geneLocation type="plasmid" evidence="2">
    <name>pAFAEC</name>
</geneLocation>
<organism evidence="2">
    <name type="scientific">Aliarcobacter faecis</name>
    <dbReference type="NCBI Taxonomy" id="1564138"/>
    <lineage>
        <taxon>Bacteria</taxon>
        <taxon>Pseudomonadati</taxon>
        <taxon>Campylobacterota</taxon>
        <taxon>Epsilonproteobacteria</taxon>
        <taxon>Campylobacterales</taxon>
        <taxon>Arcobacteraceae</taxon>
        <taxon>Aliarcobacter</taxon>
    </lineage>
</organism>
<evidence type="ECO:0000256" key="1">
    <source>
        <dbReference type="SAM" id="Phobius"/>
    </source>
</evidence>
<dbReference type="AlphaFoldDB" id="A0A6M8N851"/>
<dbReference type="RefSeq" id="WP_154656340.1">
    <property type="nucleotide sequence ID" value="NZ_CP053838.1"/>
</dbReference>
<gene>
    <name evidence="2" type="ORF">AFAEC_a0128</name>
</gene>
<keyword evidence="1" id="KW-1133">Transmembrane helix</keyword>